<evidence type="ECO:0000259" key="11">
    <source>
        <dbReference type="PROSITE" id="PS51186"/>
    </source>
</evidence>
<keyword evidence="12" id="KW-1185">Reference proteome</keyword>
<feature type="domain" description="N-acetyltransferase" evidence="11">
    <location>
        <begin position="12"/>
        <end position="185"/>
    </location>
</feature>
<dbReference type="RefSeq" id="XP_010245190.1">
    <property type="nucleotide sequence ID" value="XM_010246888.2"/>
</dbReference>
<dbReference type="CDD" id="cd04301">
    <property type="entry name" value="NAT_SF"/>
    <property type="match status" value="1"/>
</dbReference>
<evidence type="ECO:0000256" key="9">
    <source>
        <dbReference type="ARBA" id="ARBA00048017"/>
    </source>
</evidence>
<dbReference type="EC" id="2.3.1.48" evidence="1"/>
<dbReference type="STRING" id="4432.A0A1U7YXC4"/>
<comment type="similarity">
    <text evidence="6">Belongs to the acetyltransferase family. NAA60 subfamily.</text>
</comment>
<dbReference type="GO" id="GO:0004402">
    <property type="term" value="F:histone acetyltransferase activity"/>
    <property type="evidence" value="ECO:0000318"/>
    <property type="project" value="GO_Central"/>
</dbReference>
<evidence type="ECO:0000256" key="6">
    <source>
        <dbReference type="ARBA" id="ARBA00025774"/>
    </source>
</evidence>
<dbReference type="InterPro" id="IPR000182">
    <property type="entry name" value="GNAT_dom"/>
</dbReference>
<sequence>MVDPKAQHCPNIAYRPITPSDLQVLEKIHADLFPIRYESEFFLNVVNGRDIVSWGAVDRSRPGSQSDELIGFVTARIIPANESEIADTLRHDPSRIDQTLVYILTLGVVEPYRNLGIATSLIREVTKYASRIPTCQAVYLHVIAYNDPAITFYKKMLFKCIRRLSNFYYIQGQHYDAYLFVYYINGRRSSCSPLELVTAMTTCMRSLFKFLAAKIWKNEDKKIPKWSKCKESSCFLSKQKKRVVTTEGAGCQCV</sequence>
<comment type="catalytic activity">
    <reaction evidence="9">
        <text>L-lysyl-[protein] + acetyl-CoA = N(6)-acetyl-L-lysyl-[protein] + CoA + H(+)</text>
        <dbReference type="Rhea" id="RHEA:45948"/>
        <dbReference type="Rhea" id="RHEA-COMP:9752"/>
        <dbReference type="Rhea" id="RHEA-COMP:10731"/>
        <dbReference type="ChEBI" id="CHEBI:15378"/>
        <dbReference type="ChEBI" id="CHEBI:29969"/>
        <dbReference type="ChEBI" id="CHEBI:57287"/>
        <dbReference type="ChEBI" id="CHEBI:57288"/>
        <dbReference type="ChEBI" id="CHEBI:61930"/>
        <dbReference type="EC" id="2.3.1.48"/>
    </reaction>
</comment>
<keyword evidence="2" id="KW-0808">Transferase</keyword>
<dbReference type="EC" id="2.3.1.259" evidence="7"/>
<evidence type="ECO:0000313" key="12">
    <source>
        <dbReference type="Proteomes" id="UP000189703"/>
    </source>
</evidence>
<dbReference type="FunFam" id="3.40.630.30:FF:000041">
    <property type="entry name" value="Histone acetyltransferase MCC1 isoform A"/>
    <property type="match status" value="1"/>
</dbReference>
<evidence type="ECO:0000256" key="5">
    <source>
        <dbReference type="ARBA" id="ARBA00023315"/>
    </source>
</evidence>
<dbReference type="PANTHER" id="PTHR14744">
    <property type="entry name" value="N-ALPHA-ACETYLTRANSFERASE 60"/>
    <property type="match status" value="1"/>
</dbReference>
<evidence type="ECO:0000256" key="4">
    <source>
        <dbReference type="ARBA" id="ARBA00022853"/>
    </source>
</evidence>
<dbReference type="PANTHER" id="PTHR14744:SF15">
    <property type="entry name" value="N-ALPHA-ACETYLTRANSFERASE 60"/>
    <property type="match status" value="1"/>
</dbReference>
<proteinExistence type="inferred from homology"/>
<dbReference type="PROSITE" id="PS51186">
    <property type="entry name" value="GNAT"/>
    <property type="match status" value="1"/>
</dbReference>
<dbReference type="OrthoDB" id="47374at2759"/>
<dbReference type="KEGG" id="nnu:104588803"/>
<accession>A0A1U7YXC4</accession>
<dbReference type="GO" id="GO:0007059">
    <property type="term" value="P:chromosome segregation"/>
    <property type="evidence" value="ECO:0000318"/>
    <property type="project" value="GO_Central"/>
</dbReference>
<dbReference type="Gene3D" id="3.40.630.30">
    <property type="match status" value="1"/>
</dbReference>
<dbReference type="GO" id="GO:0120518">
    <property type="term" value="F:protein N-terminal-methionine acetyltransferase activity"/>
    <property type="evidence" value="ECO:0007669"/>
    <property type="project" value="UniProtKB-EC"/>
</dbReference>
<keyword evidence="3" id="KW-0159">Chromosome partition</keyword>
<comment type="catalytic activity">
    <reaction evidence="10">
        <text>N-terminal L-methionyl-[transmembrane protein] + acetyl-CoA = N-terminal N(alpha)-acetyl-L-methionyl-[transmembrane protein] + CoA + H(+)</text>
        <dbReference type="Rhea" id="RHEA:50604"/>
        <dbReference type="Rhea" id="RHEA-COMP:12745"/>
        <dbReference type="Rhea" id="RHEA-COMP:12746"/>
        <dbReference type="ChEBI" id="CHEBI:15378"/>
        <dbReference type="ChEBI" id="CHEBI:57287"/>
        <dbReference type="ChEBI" id="CHEBI:57288"/>
        <dbReference type="ChEBI" id="CHEBI:64731"/>
        <dbReference type="ChEBI" id="CHEBI:133414"/>
        <dbReference type="EC" id="2.3.1.259"/>
    </reaction>
</comment>
<evidence type="ECO:0000256" key="8">
    <source>
        <dbReference type="ARBA" id="ARBA00026144"/>
    </source>
</evidence>
<evidence type="ECO:0000313" key="13">
    <source>
        <dbReference type="RefSeq" id="XP_010245189.1"/>
    </source>
</evidence>
<evidence type="ECO:0000313" key="14">
    <source>
        <dbReference type="RefSeq" id="XP_010245190.1"/>
    </source>
</evidence>
<dbReference type="GO" id="GO:0004596">
    <property type="term" value="F:protein-N-terminal amino-acid acetyltransferase activity"/>
    <property type="evidence" value="ECO:0000318"/>
    <property type="project" value="GO_Central"/>
</dbReference>
<name>A0A1U7YXC4_NELNU</name>
<dbReference type="InterPro" id="IPR045141">
    <property type="entry name" value="NAA60-like"/>
</dbReference>
<dbReference type="InterPro" id="IPR016181">
    <property type="entry name" value="Acyl_CoA_acyltransferase"/>
</dbReference>
<keyword evidence="4" id="KW-0156">Chromatin regulator</keyword>
<dbReference type="GO" id="GO:0000139">
    <property type="term" value="C:Golgi membrane"/>
    <property type="evidence" value="ECO:0000318"/>
    <property type="project" value="GO_Central"/>
</dbReference>
<dbReference type="eggNOG" id="KOG3138">
    <property type="taxonomic scope" value="Eukaryota"/>
</dbReference>
<gene>
    <name evidence="13 14" type="primary">LOC104588803</name>
</gene>
<keyword evidence="5" id="KW-0012">Acyltransferase</keyword>
<evidence type="ECO:0000256" key="3">
    <source>
        <dbReference type="ARBA" id="ARBA00022829"/>
    </source>
</evidence>
<evidence type="ECO:0000256" key="1">
    <source>
        <dbReference type="ARBA" id="ARBA00013184"/>
    </source>
</evidence>
<dbReference type="OMA" id="CWFEEVV"/>
<dbReference type="SUPFAM" id="SSF55729">
    <property type="entry name" value="Acyl-CoA N-acyltransferases (Nat)"/>
    <property type="match status" value="1"/>
</dbReference>
<reference evidence="13 14" key="1">
    <citation type="submission" date="2025-04" db="UniProtKB">
        <authorList>
            <consortium name="RefSeq"/>
        </authorList>
    </citation>
    <scope>IDENTIFICATION</scope>
</reference>
<protein>
    <recommendedName>
        <fullName evidence="8">N-alpha-acetyltransferase 60</fullName>
        <ecNumber evidence="7">2.3.1.259</ecNumber>
        <ecNumber evidence="1">2.3.1.48</ecNumber>
    </recommendedName>
</protein>
<evidence type="ECO:0000256" key="7">
    <source>
        <dbReference type="ARBA" id="ARBA00026111"/>
    </source>
</evidence>
<dbReference type="AlphaFoldDB" id="A0A1U7YXC4"/>
<organism evidence="12 14">
    <name type="scientific">Nelumbo nucifera</name>
    <name type="common">Sacred lotus</name>
    <dbReference type="NCBI Taxonomy" id="4432"/>
    <lineage>
        <taxon>Eukaryota</taxon>
        <taxon>Viridiplantae</taxon>
        <taxon>Streptophyta</taxon>
        <taxon>Embryophyta</taxon>
        <taxon>Tracheophyta</taxon>
        <taxon>Spermatophyta</taxon>
        <taxon>Magnoliopsida</taxon>
        <taxon>Proteales</taxon>
        <taxon>Nelumbonaceae</taxon>
        <taxon>Nelumbo</taxon>
    </lineage>
</organism>
<dbReference type="GeneID" id="104588803"/>
<dbReference type="Proteomes" id="UP000189703">
    <property type="component" value="Unplaced"/>
</dbReference>
<dbReference type="Pfam" id="PF00583">
    <property type="entry name" value="Acetyltransf_1"/>
    <property type="match status" value="1"/>
</dbReference>
<dbReference type="RefSeq" id="XP_010245189.1">
    <property type="nucleotide sequence ID" value="XM_010246887.2"/>
</dbReference>
<evidence type="ECO:0000256" key="2">
    <source>
        <dbReference type="ARBA" id="ARBA00022679"/>
    </source>
</evidence>
<evidence type="ECO:0000256" key="10">
    <source>
        <dbReference type="ARBA" id="ARBA00048848"/>
    </source>
</evidence>